<keyword evidence="3" id="KW-1185">Reference proteome</keyword>
<dbReference type="Gene3D" id="3.80.10.10">
    <property type="entry name" value="Ribonuclease Inhibitor"/>
    <property type="match status" value="1"/>
</dbReference>
<dbReference type="PROSITE" id="PS50181">
    <property type="entry name" value="FBOX"/>
    <property type="match status" value="1"/>
</dbReference>
<comment type="caution">
    <text evidence="2">The sequence shown here is derived from an EMBL/GenBank/DDBJ whole genome shotgun (WGS) entry which is preliminary data.</text>
</comment>
<organism evidence="2 3">
    <name type="scientific">Trichomonascus ciferrii</name>
    <dbReference type="NCBI Taxonomy" id="44093"/>
    <lineage>
        <taxon>Eukaryota</taxon>
        <taxon>Fungi</taxon>
        <taxon>Dikarya</taxon>
        <taxon>Ascomycota</taxon>
        <taxon>Saccharomycotina</taxon>
        <taxon>Dipodascomycetes</taxon>
        <taxon>Dipodascales</taxon>
        <taxon>Trichomonascaceae</taxon>
        <taxon>Trichomonascus</taxon>
        <taxon>Trichomonascus ciferrii complex</taxon>
    </lineage>
</organism>
<feature type="domain" description="F-box" evidence="1">
    <location>
        <begin position="1"/>
        <end position="45"/>
    </location>
</feature>
<proteinExistence type="predicted"/>
<dbReference type="SUPFAM" id="SSF52047">
    <property type="entry name" value="RNI-like"/>
    <property type="match status" value="1"/>
</dbReference>
<dbReference type="AlphaFoldDB" id="A0A642VEF3"/>
<sequence>MERLPEELIRNIDDYVDCRTNRSLKTSCRRLYEFLRGKDLTHLHISGQRVRPAVLEDDSMDSDEDGNDPLDHFMLYSGVCGCQQEGRSVNWREHTCQRRFLQMNRPIRDLSRYRNVLEHVRSVSTRLNFRWTEEQLIKVLTLCPGIRVVELDYPLDRSIGTVLEWLLRAKRKFDHLEDVEFRFVPSVNVPLNASLLSTFVRHFPKVKAAKLLIMGNDTIQIYRDVIGSLKELEWLSLTVLYSRRTARFIAPCLLGLKKLKYLTLPGQVENYEGVTWIPPNLEELTFTPTTMTGVPAKTEANGQSVKRLTIHGKVDGAIEHCRFSQLEHLTFSNWMHLTFLQDEQPTYYSAILNNIDPTRLRSLCFDPTPITDDVLSMIHVTAESLECMKITVSDSSPQGIGGGIVRLLDGLNQVAFPLLRFLFLGTDVLFSHPEIDSNFWNKVYTFFSDKTLFPLLHQVNIGANRLEAPPSENFVVQLPSEQQLDPFAIPLPTGPKYKHYKVVLDD</sequence>
<dbReference type="InterPro" id="IPR032675">
    <property type="entry name" value="LRR_dom_sf"/>
</dbReference>
<dbReference type="Proteomes" id="UP000761534">
    <property type="component" value="Unassembled WGS sequence"/>
</dbReference>
<name>A0A642VEF3_9ASCO</name>
<evidence type="ECO:0000313" key="3">
    <source>
        <dbReference type="Proteomes" id="UP000761534"/>
    </source>
</evidence>
<evidence type="ECO:0000313" key="2">
    <source>
        <dbReference type="EMBL" id="KAA8917769.1"/>
    </source>
</evidence>
<dbReference type="EMBL" id="SWFS01000011">
    <property type="protein sequence ID" value="KAA8917769.1"/>
    <property type="molecule type" value="Genomic_DNA"/>
</dbReference>
<dbReference type="VEuPathDB" id="FungiDB:TRICI_000077"/>
<dbReference type="InterPro" id="IPR001810">
    <property type="entry name" value="F-box_dom"/>
</dbReference>
<reference evidence="2" key="1">
    <citation type="journal article" date="2019" name="G3 (Bethesda)">
        <title>Genome Assemblies of Two Rare Opportunistic Yeast Pathogens: Diutina rugosa (syn. Candida rugosa) and Trichomonascus ciferrii (syn. Candida ciferrii).</title>
        <authorList>
            <person name="Mixao V."/>
            <person name="Saus E."/>
            <person name="Hansen A.P."/>
            <person name="Lass-Florl C."/>
            <person name="Gabaldon T."/>
        </authorList>
    </citation>
    <scope>NUCLEOTIDE SEQUENCE</scope>
    <source>
        <strain evidence="2">CBS 4856</strain>
    </source>
</reference>
<accession>A0A642VEF3</accession>
<evidence type="ECO:0000259" key="1">
    <source>
        <dbReference type="PROSITE" id="PS50181"/>
    </source>
</evidence>
<gene>
    <name evidence="2" type="ORF">TRICI_000077</name>
</gene>
<protein>
    <recommendedName>
        <fullName evidence="1">F-box domain-containing protein</fullName>
    </recommendedName>
</protein>